<proteinExistence type="predicted"/>
<evidence type="ECO:0000313" key="2">
    <source>
        <dbReference type="EMBL" id="AYV82971.1"/>
    </source>
</evidence>
<protein>
    <submittedName>
        <fullName evidence="2">Uncharacterized protein</fullName>
    </submittedName>
</protein>
<organism evidence="2">
    <name type="scientific">Hyperionvirus sp</name>
    <dbReference type="NCBI Taxonomy" id="2487770"/>
    <lineage>
        <taxon>Viruses</taxon>
        <taxon>Varidnaviria</taxon>
        <taxon>Bamfordvirae</taxon>
        <taxon>Nucleocytoviricota</taxon>
        <taxon>Megaviricetes</taxon>
        <taxon>Imitervirales</taxon>
        <taxon>Mimiviridae</taxon>
        <taxon>Klosneuvirinae</taxon>
    </lineage>
</organism>
<sequence>MAAASQCTTFPEISLANFKKILDVKECKDFFLNLKDKGDMKDVLILTGVPAFIVALVREQKKDSYLSRLVGHGVTETKRISPRDLKPEASPPVAASVKTGRGVVADVKPRRSVAEKINAGCMNLYKSLIELCKRKKMMPRRNVLIQKLNEIDLKDIPAGLKCVGGSSKSRSVINLDIFFRKIVELGLTVPIGPIEAQVFWPGIPAVEFECGDNLNPVDRFTSREKTEALKFLKENQDELKEYKKGRYGIVLFMLDNAPASIREKEEGYLIEFVQILINRKYLVFRKGNVDYVEGSYESWMKSIENTDGGEEKSVSEKEFKIPEKMLAKMCYDNTFATSVGEIIYYPIYHFEKMGPQHGPTFVCEIMLEPREKKKCRLVDQYPFITDDNLLENPFGNKFFSVDNHCILKFCSKRCSKKTAAYDNALESVMNNMVWEEKNIKSGSIIVDLYLCGKADEPKNDLGKLKINKEEIKKLQGKNKYEKVSGIRNSPKLTLDRLLMRIDQAVMVYSVSCEKGKKSGVVWSCDVGYKVRVSGDDLIYEIDPNIYKVGDWRCSKSKEEKDDCVNDVADYFISKIVPFLKFKKPREVVIPSPPGPAALPVSSSGYVSRVPRSLARLMKSVVESNHNYDLVSNFVPAPRGVHTHPAVGSAEMPSRVEETESDFFDGLGMSTFSHPFSHALPETKDDMYSGYDGLAMDANRNDSFFHVFESSYSSHEALEQQGYRFDRSPTAAPRGAPPGLSAARSAPRGLSASGAPPGSSARGVPPGLSPKGVSARGPPSGISARGPPSGISARGPPAGLSERGGQESYYNWR</sequence>
<evidence type="ECO:0000256" key="1">
    <source>
        <dbReference type="SAM" id="MobiDB-lite"/>
    </source>
</evidence>
<feature type="region of interest" description="Disordered" evidence="1">
    <location>
        <begin position="726"/>
        <end position="812"/>
    </location>
</feature>
<dbReference type="EMBL" id="MK072385">
    <property type="protein sequence ID" value="AYV82971.1"/>
    <property type="molecule type" value="Genomic_DNA"/>
</dbReference>
<accession>A0A3G5A9V1</accession>
<name>A0A3G5A9V1_9VIRU</name>
<reference evidence="2" key="1">
    <citation type="submission" date="2018-10" db="EMBL/GenBank/DDBJ databases">
        <title>Hidden diversity of soil giant viruses.</title>
        <authorList>
            <person name="Schulz F."/>
            <person name="Alteio L."/>
            <person name="Goudeau D."/>
            <person name="Ryan E.M."/>
            <person name="Malmstrom R.R."/>
            <person name="Blanchard J."/>
            <person name="Woyke T."/>
        </authorList>
    </citation>
    <scope>NUCLEOTIDE SEQUENCE</scope>
    <source>
        <strain evidence="2">HYV1</strain>
    </source>
</reference>
<feature type="compositionally biased region" description="Low complexity" evidence="1">
    <location>
        <begin position="740"/>
        <end position="765"/>
    </location>
</feature>
<gene>
    <name evidence="2" type="ORF">Hyperionvirus3_117</name>
</gene>